<gene>
    <name evidence="1" type="ORF">FPZ44_24670</name>
</gene>
<evidence type="ECO:0000313" key="2">
    <source>
        <dbReference type="Proteomes" id="UP000318102"/>
    </source>
</evidence>
<dbReference type="Proteomes" id="UP000318102">
    <property type="component" value="Unassembled WGS sequence"/>
</dbReference>
<protein>
    <submittedName>
        <fullName evidence="1">Uncharacterized protein</fullName>
    </submittedName>
</protein>
<reference evidence="1 2" key="1">
    <citation type="submission" date="2019-07" db="EMBL/GenBank/DDBJ databases">
        <authorList>
            <person name="Kim J."/>
        </authorList>
    </citation>
    <scope>NUCLEOTIDE SEQUENCE [LARGE SCALE GENOMIC DNA]</scope>
    <source>
        <strain evidence="1 2">N4</strain>
    </source>
</reference>
<sequence>MMNYSSYVSKTKVDRLKLTAEQQAALQLLANAYDLLTHVVWTDELGEFLNDRRLLPMRDLTDAEAECRYYAISGLIDLNEEEVSVALQDTKYQEIKNEMYLAAQAAARVSQLLDQP</sequence>
<dbReference type="RefSeq" id="WP_144995037.1">
    <property type="nucleotide sequence ID" value="NZ_VNJK01000007.1"/>
</dbReference>
<evidence type="ECO:0000313" key="1">
    <source>
        <dbReference type="EMBL" id="TVX85554.1"/>
    </source>
</evidence>
<proteinExistence type="predicted"/>
<keyword evidence="2" id="KW-1185">Reference proteome</keyword>
<dbReference type="EMBL" id="VNJK01000007">
    <property type="protein sequence ID" value="TVX85554.1"/>
    <property type="molecule type" value="Genomic_DNA"/>
</dbReference>
<organism evidence="1 2">
    <name type="scientific">Paenibacillus agilis</name>
    <dbReference type="NCBI Taxonomy" id="3020863"/>
    <lineage>
        <taxon>Bacteria</taxon>
        <taxon>Bacillati</taxon>
        <taxon>Bacillota</taxon>
        <taxon>Bacilli</taxon>
        <taxon>Bacillales</taxon>
        <taxon>Paenibacillaceae</taxon>
        <taxon>Paenibacillus</taxon>
    </lineage>
</organism>
<dbReference type="AlphaFoldDB" id="A0A559ID42"/>
<accession>A0A559ID42</accession>
<name>A0A559ID42_9BACL</name>
<comment type="caution">
    <text evidence="1">The sequence shown here is derived from an EMBL/GenBank/DDBJ whole genome shotgun (WGS) entry which is preliminary data.</text>
</comment>